<comment type="similarity">
    <text evidence="3">Belongs to the GRAS family.</text>
</comment>
<dbReference type="EMBL" id="JARYMX010000001">
    <property type="protein sequence ID" value="KAJ9565418.1"/>
    <property type="molecule type" value="Genomic_DNA"/>
</dbReference>
<dbReference type="PROSITE" id="PS50985">
    <property type="entry name" value="GRAS"/>
    <property type="match status" value="1"/>
</dbReference>
<dbReference type="PANTHER" id="PTHR31636">
    <property type="entry name" value="OSJNBA0084A10.13 PROTEIN-RELATED"/>
    <property type="match status" value="1"/>
</dbReference>
<keyword evidence="1" id="KW-0805">Transcription regulation</keyword>
<proteinExistence type="inferred from homology"/>
<keyword evidence="5" id="KW-1185">Reference proteome</keyword>
<accession>A0AA38U9X7</accession>
<comment type="caution">
    <text evidence="4">The sequence shown here is derived from an EMBL/GenBank/DDBJ whole genome shotgun (WGS) entry which is preliminary data.</text>
</comment>
<dbReference type="Pfam" id="PF03514">
    <property type="entry name" value="GRAS"/>
    <property type="match status" value="1"/>
</dbReference>
<evidence type="ECO:0000256" key="3">
    <source>
        <dbReference type="PROSITE-ProRule" id="PRU01191"/>
    </source>
</evidence>
<feature type="region of interest" description="Leucine repeat II (LRII)" evidence="3">
    <location>
        <begin position="397"/>
        <end position="429"/>
    </location>
</feature>
<dbReference type="AlphaFoldDB" id="A0AA38U9X7"/>
<evidence type="ECO:0000256" key="1">
    <source>
        <dbReference type="ARBA" id="ARBA00023015"/>
    </source>
</evidence>
<gene>
    <name evidence="4" type="ORF">OSB04_001384</name>
</gene>
<evidence type="ECO:0000313" key="5">
    <source>
        <dbReference type="Proteomes" id="UP001172457"/>
    </source>
</evidence>
<feature type="region of interest" description="SAW" evidence="3">
    <location>
        <begin position="537"/>
        <end position="617"/>
    </location>
</feature>
<feature type="region of interest" description="VHIID" evidence="3">
    <location>
        <begin position="316"/>
        <end position="381"/>
    </location>
</feature>
<sequence length="625" mass="70743">MNTLLQLHCSTTPVDNMLKTVLSPKPVQPNGQLVFVENRPEIKKIDGWCSCGCTECDDPTVPHDYFEAVLDYINDMLMGEEDDLVNKSSMYHDCSALQATEKSFYDVLAQKKPALEALDLNFSSFQRPQTLSFSNPIGVGVGVGVGVVRGKKGRQAAENVGFEEGRGNKHLAGGRAEEEKMDTKEIVSMIDKLLLCPGSKHVGLHDELACCPFDRPANPSVAGKQRRKRSDATKEIVDLKSLLTQCAQAVSSNNKLGVERMLKKIRSHSSPRGDSDERLAHYFADALEARYAGTGMDLYSNLASSKIMASDIVKAYQVYVSTCPFKKMSNIYANKMIGNLARGSPRLHIIDFGILYGFQWPCLIQGLSARPGGPPRLRITGIDFPQPGFRPAERVEETGRRLTDYCKRFNVPFEYHAIAKQWDDIKLEDLNICEDEILVVNCLYRLRNVPDETVLGAIDCPRESVLKLIKTIKPDMFLHGVVNGNYNAPFFLTRFREAYFNFSVLFNMFESAMSREDEERLLFEKEVIGREVINVIACEGTRRIERPETYKQWQARNERSGFAPMPMNQEIMKEVRAKVKVGFHKDFMVDDDGSSRLRLNYILVNLKMKIGLYEVWLNDAHRTWN</sequence>
<dbReference type="InterPro" id="IPR005202">
    <property type="entry name" value="TF_GRAS"/>
</dbReference>
<organism evidence="4 5">
    <name type="scientific">Centaurea solstitialis</name>
    <name type="common">yellow star-thistle</name>
    <dbReference type="NCBI Taxonomy" id="347529"/>
    <lineage>
        <taxon>Eukaryota</taxon>
        <taxon>Viridiplantae</taxon>
        <taxon>Streptophyta</taxon>
        <taxon>Embryophyta</taxon>
        <taxon>Tracheophyta</taxon>
        <taxon>Spermatophyta</taxon>
        <taxon>Magnoliopsida</taxon>
        <taxon>eudicotyledons</taxon>
        <taxon>Gunneridae</taxon>
        <taxon>Pentapetalae</taxon>
        <taxon>asterids</taxon>
        <taxon>campanulids</taxon>
        <taxon>Asterales</taxon>
        <taxon>Asteraceae</taxon>
        <taxon>Carduoideae</taxon>
        <taxon>Cardueae</taxon>
        <taxon>Centaureinae</taxon>
        <taxon>Centaurea</taxon>
    </lineage>
</organism>
<evidence type="ECO:0000256" key="2">
    <source>
        <dbReference type="ARBA" id="ARBA00023163"/>
    </source>
</evidence>
<evidence type="ECO:0000313" key="4">
    <source>
        <dbReference type="EMBL" id="KAJ9565418.1"/>
    </source>
</evidence>
<name>A0AA38U9X7_9ASTR</name>
<comment type="caution">
    <text evidence="3">Lacks conserved residue(s) required for the propagation of feature annotation.</text>
</comment>
<feature type="short sequence motif" description="VHIID" evidence="3">
    <location>
        <begin position="347"/>
        <end position="351"/>
    </location>
</feature>
<dbReference type="Proteomes" id="UP001172457">
    <property type="component" value="Chromosome 1"/>
</dbReference>
<feature type="region of interest" description="Leucine repeat I (LRI)" evidence="3">
    <location>
        <begin position="237"/>
        <end position="297"/>
    </location>
</feature>
<protein>
    <submittedName>
        <fullName evidence="4">Uncharacterized protein</fullName>
    </submittedName>
</protein>
<reference evidence="4" key="1">
    <citation type="submission" date="2023-03" db="EMBL/GenBank/DDBJ databases">
        <title>Chromosome-scale reference genome and RAD-based genetic map of yellow starthistle (Centaurea solstitialis) reveal putative structural variation and QTLs associated with invader traits.</title>
        <authorList>
            <person name="Reatini B."/>
            <person name="Cang F.A."/>
            <person name="Jiang Q."/>
            <person name="Mckibben M.T.W."/>
            <person name="Barker M.S."/>
            <person name="Rieseberg L.H."/>
            <person name="Dlugosch K.M."/>
        </authorList>
    </citation>
    <scope>NUCLEOTIDE SEQUENCE</scope>
    <source>
        <strain evidence="4">CAN-66</strain>
        <tissue evidence="4">Leaf</tissue>
    </source>
</reference>
<keyword evidence="2" id="KW-0804">Transcription</keyword>